<dbReference type="KEGG" id="ahu:A6A40_28935"/>
<protein>
    <recommendedName>
        <fullName evidence="4">Succinate dehydrogenase</fullName>
    </recommendedName>
</protein>
<keyword evidence="1" id="KW-0732">Signal</keyword>
<accession>A0A2R4VX60</accession>
<dbReference type="Proteomes" id="UP000077405">
    <property type="component" value="Plasmid pYZ6"/>
</dbReference>
<dbReference type="RefSeq" id="WP_108549258.1">
    <property type="nucleotide sequence ID" value="NZ_CP028907.1"/>
</dbReference>
<proteinExistence type="predicted"/>
<feature type="signal peptide" evidence="1">
    <location>
        <begin position="1"/>
        <end position="23"/>
    </location>
</feature>
<gene>
    <name evidence="2" type="ORF">A6A40_28935</name>
</gene>
<keyword evidence="2" id="KW-0614">Plasmid</keyword>
<geneLocation type="plasmid" evidence="2 3">
    <name>pYZ6</name>
</geneLocation>
<evidence type="ECO:0008006" key="4">
    <source>
        <dbReference type="Google" id="ProtNLM"/>
    </source>
</evidence>
<feature type="chain" id="PRO_5015339837" description="Succinate dehydrogenase" evidence="1">
    <location>
        <begin position="24"/>
        <end position="119"/>
    </location>
</feature>
<dbReference type="EMBL" id="CP028907">
    <property type="protein sequence ID" value="AWB09015.1"/>
    <property type="molecule type" value="Genomic_DNA"/>
</dbReference>
<evidence type="ECO:0000313" key="3">
    <source>
        <dbReference type="Proteomes" id="UP000077405"/>
    </source>
</evidence>
<dbReference type="AlphaFoldDB" id="A0A2R4VX60"/>
<evidence type="ECO:0000313" key="2">
    <source>
        <dbReference type="EMBL" id="AWB09015.1"/>
    </source>
</evidence>
<evidence type="ECO:0000256" key="1">
    <source>
        <dbReference type="SAM" id="SignalP"/>
    </source>
</evidence>
<organism evidence="2 3">
    <name type="scientific">Azospirillum humicireducens</name>
    <dbReference type="NCBI Taxonomy" id="1226968"/>
    <lineage>
        <taxon>Bacteria</taxon>
        <taxon>Pseudomonadati</taxon>
        <taxon>Pseudomonadota</taxon>
        <taxon>Alphaproteobacteria</taxon>
        <taxon>Rhodospirillales</taxon>
        <taxon>Azospirillaceae</taxon>
        <taxon>Azospirillum</taxon>
    </lineage>
</organism>
<reference evidence="2 3" key="1">
    <citation type="submission" date="2018-04" db="EMBL/GenBank/DDBJ databases">
        <title>Complete genome sequence of the nitrogen-fixing bacterium Azospirillum humicireducens type strain SgZ-5.</title>
        <authorList>
            <person name="Yu Z."/>
        </authorList>
    </citation>
    <scope>NUCLEOTIDE SEQUENCE [LARGE SCALE GENOMIC DNA]</scope>
    <source>
        <strain evidence="2 3">SgZ-5</strain>
        <plasmid evidence="2 3">pYZ6</plasmid>
    </source>
</reference>
<sequence>MPVRIALVLAAIFLGTAPPSALSAAAGPANDYPTAARADYVIACMAANGQSHIVMEKCACSIDAIADRITYDDYTAIETVKVMTDLPGERAGIFRSSGWAKDLMDRFRQAQVAADRQCF</sequence>
<name>A0A2R4VX60_9PROT</name>
<keyword evidence="3" id="KW-1185">Reference proteome</keyword>
<dbReference type="OrthoDB" id="7277196at2"/>